<keyword evidence="5" id="KW-1185">Reference proteome</keyword>
<dbReference type="Pfam" id="PF01981">
    <property type="entry name" value="PTH2"/>
    <property type="match status" value="1"/>
</dbReference>
<dbReference type="SUPFAM" id="SSF102462">
    <property type="entry name" value="Peptidyl-tRNA hydrolase II"/>
    <property type="match status" value="1"/>
</dbReference>
<dbReference type="Proteomes" id="UP000664332">
    <property type="component" value="Unassembled WGS sequence"/>
</dbReference>
<evidence type="ECO:0000256" key="3">
    <source>
        <dbReference type="ARBA" id="ARBA00048707"/>
    </source>
</evidence>
<evidence type="ECO:0000313" key="4">
    <source>
        <dbReference type="EMBL" id="MBN9644125.1"/>
    </source>
</evidence>
<evidence type="ECO:0000313" key="5">
    <source>
        <dbReference type="Proteomes" id="UP000664332"/>
    </source>
</evidence>
<dbReference type="InterPro" id="IPR023476">
    <property type="entry name" value="Pep_tRNA_hydro_II_dom_sf"/>
</dbReference>
<dbReference type="RefSeq" id="WP_207119065.1">
    <property type="nucleotide sequence ID" value="NZ_JAFLEQ010000008.1"/>
</dbReference>
<sequence>MADPTPHPTDRTADTTACSCDCTTGNQGADAPAAHPTETELVVEAHRRLTLVFQRDADAENPDDPMTVRAMPIVLDMPKDHPPLRHQLLAAAAQATVACCLAPQAGVDGPWSTALCSWYGARIRKIARRARGTQFARAAELPGVSSVNGTARARAFLPCPIPRTPKNISRLQISGTDLPCADDISYLTTRNLIPGQPGHDSTRPVVYINASLGMTAGKAAAQASHGSMMLAAAATPEQIVRWAATGFALDVKEVGEELFTAASRLHRACTIVDTGYTEIAPGSVTAVALWPAG</sequence>
<name>A0A939DZH9_9CORY</name>
<dbReference type="EMBL" id="JAFLEQ010000008">
    <property type="protein sequence ID" value="MBN9644125.1"/>
    <property type="molecule type" value="Genomic_DNA"/>
</dbReference>
<organism evidence="4 5">
    <name type="scientific">Corynebacterium mendelii</name>
    <dbReference type="NCBI Taxonomy" id="2765362"/>
    <lineage>
        <taxon>Bacteria</taxon>
        <taxon>Bacillati</taxon>
        <taxon>Actinomycetota</taxon>
        <taxon>Actinomycetes</taxon>
        <taxon>Mycobacteriales</taxon>
        <taxon>Corynebacteriaceae</taxon>
        <taxon>Corynebacterium</taxon>
    </lineage>
</organism>
<evidence type="ECO:0000256" key="2">
    <source>
        <dbReference type="ARBA" id="ARBA00022801"/>
    </source>
</evidence>
<evidence type="ECO:0000256" key="1">
    <source>
        <dbReference type="ARBA" id="ARBA00013260"/>
    </source>
</evidence>
<proteinExistence type="predicted"/>
<comment type="caution">
    <text evidence="4">The sequence shown here is derived from an EMBL/GenBank/DDBJ whole genome shotgun (WGS) entry which is preliminary data.</text>
</comment>
<dbReference type="Gene3D" id="3.40.1490.10">
    <property type="entry name" value="Bit1"/>
    <property type="match status" value="1"/>
</dbReference>
<reference evidence="4" key="1">
    <citation type="submission" date="2021-03" db="EMBL/GenBank/DDBJ databases">
        <authorList>
            <person name="Sun Q."/>
        </authorList>
    </citation>
    <scope>NUCLEOTIDE SEQUENCE</scope>
    <source>
        <strain evidence="4">CCM 8862</strain>
    </source>
</reference>
<keyword evidence="2 4" id="KW-0378">Hydrolase</keyword>
<protein>
    <recommendedName>
        <fullName evidence="1">peptidyl-tRNA hydrolase</fullName>
        <ecNumber evidence="1">3.1.1.29</ecNumber>
    </recommendedName>
</protein>
<dbReference type="GO" id="GO:0004045">
    <property type="term" value="F:peptidyl-tRNA hydrolase activity"/>
    <property type="evidence" value="ECO:0007669"/>
    <property type="project" value="UniProtKB-EC"/>
</dbReference>
<accession>A0A939DZH9</accession>
<dbReference type="InterPro" id="IPR002833">
    <property type="entry name" value="PTH2"/>
</dbReference>
<dbReference type="AlphaFoldDB" id="A0A939DZH9"/>
<gene>
    <name evidence="4" type="ORF">JZY06_05755</name>
</gene>
<dbReference type="EC" id="3.1.1.29" evidence="1"/>
<comment type="catalytic activity">
    <reaction evidence="3">
        <text>an N-acyl-L-alpha-aminoacyl-tRNA + H2O = an N-acyl-L-amino acid + a tRNA + H(+)</text>
        <dbReference type="Rhea" id="RHEA:54448"/>
        <dbReference type="Rhea" id="RHEA-COMP:10123"/>
        <dbReference type="Rhea" id="RHEA-COMP:13883"/>
        <dbReference type="ChEBI" id="CHEBI:15377"/>
        <dbReference type="ChEBI" id="CHEBI:15378"/>
        <dbReference type="ChEBI" id="CHEBI:59874"/>
        <dbReference type="ChEBI" id="CHEBI:78442"/>
        <dbReference type="ChEBI" id="CHEBI:138191"/>
        <dbReference type="EC" id="3.1.1.29"/>
    </reaction>
</comment>